<dbReference type="RefSeq" id="XP_013320129.1">
    <property type="nucleotide sequence ID" value="XM_013464675.1"/>
</dbReference>
<feature type="region of interest" description="Disordered" evidence="1">
    <location>
        <begin position="189"/>
        <end position="225"/>
    </location>
</feature>
<gene>
    <name evidence="3" type="ORF">PV05_03988</name>
</gene>
<keyword evidence="4" id="KW-1185">Reference proteome</keyword>
<dbReference type="Proteomes" id="UP000054342">
    <property type="component" value="Unassembled WGS sequence"/>
</dbReference>
<dbReference type="EMBL" id="KN847318">
    <property type="protein sequence ID" value="KIW59545.1"/>
    <property type="molecule type" value="Genomic_DNA"/>
</dbReference>
<organism evidence="3 4">
    <name type="scientific">Exophiala xenobiotica</name>
    <dbReference type="NCBI Taxonomy" id="348802"/>
    <lineage>
        <taxon>Eukaryota</taxon>
        <taxon>Fungi</taxon>
        <taxon>Dikarya</taxon>
        <taxon>Ascomycota</taxon>
        <taxon>Pezizomycotina</taxon>
        <taxon>Eurotiomycetes</taxon>
        <taxon>Chaetothyriomycetidae</taxon>
        <taxon>Chaetothyriales</taxon>
        <taxon>Herpotrichiellaceae</taxon>
        <taxon>Exophiala</taxon>
    </lineage>
</organism>
<reference evidence="3 4" key="1">
    <citation type="submission" date="2015-01" db="EMBL/GenBank/DDBJ databases">
        <title>The Genome Sequence of Exophiala xenobiotica CBS118157.</title>
        <authorList>
            <consortium name="The Broad Institute Genomics Platform"/>
            <person name="Cuomo C."/>
            <person name="de Hoog S."/>
            <person name="Gorbushina A."/>
            <person name="Stielow B."/>
            <person name="Teixiera M."/>
            <person name="Abouelleil A."/>
            <person name="Chapman S.B."/>
            <person name="Priest M."/>
            <person name="Young S.K."/>
            <person name="Wortman J."/>
            <person name="Nusbaum C."/>
            <person name="Birren B."/>
        </authorList>
    </citation>
    <scope>NUCLEOTIDE SEQUENCE [LARGE SCALE GENOMIC DNA]</scope>
    <source>
        <strain evidence="3 4">CBS 118157</strain>
    </source>
</reference>
<feature type="transmembrane region" description="Helical" evidence="2">
    <location>
        <begin position="63"/>
        <end position="82"/>
    </location>
</feature>
<feature type="compositionally biased region" description="Acidic residues" evidence="1">
    <location>
        <begin position="191"/>
        <end position="203"/>
    </location>
</feature>
<sequence>MFQILSGTNHLLFAHKDPRILEFGFPTPPVDLPTIDLGHEAEHHISFSCEASNATQPFSMMSAARFAFCIFLLATVALAAVLPSTSDRNQQTHLARLSSLQAPNKLVCKATAQRMRCYGGPFVTPQTCALSCICEEGRISCPSYSHCDDNSMDTFCGSLCGCGVGADKNVKTMTNREILMSAHRYAAPANEIDDEDDFDSEDDSSSKAGARRTSSYRERQRQTLE</sequence>
<keyword evidence="2" id="KW-0472">Membrane</keyword>
<proteinExistence type="predicted"/>
<evidence type="ECO:0000256" key="1">
    <source>
        <dbReference type="SAM" id="MobiDB-lite"/>
    </source>
</evidence>
<evidence type="ECO:0000256" key="2">
    <source>
        <dbReference type="SAM" id="Phobius"/>
    </source>
</evidence>
<dbReference type="GeneID" id="25325896"/>
<keyword evidence="2" id="KW-0812">Transmembrane</keyword>
<protein>
    <submittedName>
        <fullName evidence="3">Uncharacterized protein</fullName>
    </submittedName>
</protein>
<name>A0A0D2EXW4_9EURO</name>
<dbReference type="AlphaFoldDB" id="A0A0D2EXW4"/>
<accession>A0A0D2EXW4</accession>
<feature type="compositionally biased region" description="Basic and acidic residues" evidence="1">
    <location>
        <begin position="215"/>
        <end position="225"/>
    </location>
</feature>
<dbReference type="OrthoDB" id="10440602at2759"/>
<keyword evidence="2" id="KW-1133">Transmembrane helix</keyword>
<evidence type="ECO:0000313" key="4">
    <source>
        <dbReference type="Proteomes" id="UP000054342"/>
    </source>
</evidence>
<evidence type="ECO:0000313" key="3">
    <source>
        <dbReference type="EMBL" id="KIW59545.1"/>
    </source>
</evidence>
<dbReference type="HOGENOM" id="CLU_107227_0_0_1"/>